<evidence type="ECO:0000256" key="2">
    <source>
        <dbReference type="ARBA" id="ARBA00009399"/>
    </source>
</evidence>
<dbReference type="RefSeq" id="WP_344696035.1">
    <property type="nucleotide sequence ID" value="NZ_BAABBR010000001.1"/>
</dbReference>
<feature type="transmembrane region" description="Helical" evidence="6">
    <location>
        <begin position="44"/>
        <end position="65"/>
    </location>
</feature>
<evidence type="ECO:0000256" key="1">
    <source>
        <dbReference type="ARBA" id="ARBA00004141"/>
    </source>
</evidence>
<organism evidence="8 9">
    <name type="scientific">Sphingomonas rosea</name>
    <dbReference type="NCBI Taxonomy" id="335605"/>
    <lineage>
        <taxon>Bacteria</taxon>
        <taxon>Pseudomonadati</taxon>
        <taxon>Pseudomonadota</taxon>
        <taxon>Alphaproteobacteria</taxon>
        <taxon>Sphingomonadales</taxon>
        <taxon>Sphingomonadaceae</taxon>
        <taxon>Sphingomonas</taxon>
    </lineage>
</organism>
<evidence type="ECO:0000256" key="6">
    <source>
        <dbReference type="SAM" id="Phobius"/>
    </source>
</evidence>
<protein>
    <submittedName>
        <fullName evidence="8">GtrA family protein</fullName>
    </submittedName>
</protein>
<feature type="domain" description="GtrA/DPMS transmembrane" evidence="7">
    <location>
        <begin position="21"/>
        <end position="136"/>
    </location>
</feature>
<dbReference type="PANTHER" id="PTHR38459:SF1">
    <property type="entry name" value="PROPHAGE BACTOPRENOL-LINKED GLUCOSE TRANSLOCASE HOMOLOG"/>
    <property type="match status" value="1"/>
</dbReference>
<keyword evidence="4 6" id="KW-1133">Transmembrane helix</keyword>
<dbReference type="Proteomes" id="UP001424459">
    <property type="component" value="Unassembled WGS sequence"/>
</dbReference>
<evidence type="ECO:0000313" key="8">
    <source>
        <dbReference type="EMBL" id="GAA4033090.1"/>
    </source>
</evidence>
<evidence type="ECO:0000256" key="5">
    <source>
        <dbReference type="ARBA" id="ARBA00023136"/>
    </source>
</evidence>
<feature type="transmembrane region" description="Helical" evidence="6">
    <location>
        <begin position="116"/>
        <end position="135"/>
    </location>
</feature>
<dbReference type="PANTHER" id="PTHR38459">
    <property type="entry name" value="PROPHAGE BACTOPRENOL-LINKED GLUCOSE TRANSLOCASE HOMOLOG"/>
    <property type="match status" value="1"/>
</dbReference>
<keyword evidence="5 6" id="KW-0472">Membrane</keyword>
<sequence length="137" mass="15639">MVIATLFPEPRHRKLLGQLVRFGLVGGGLAVLYSAIYWPLATYVMWPVFAVLIAFAVAVTTGYFLHSRWSFQDQGHAEDTRTKVGFLLVQSSGMVLNVLFTWLLVDVMHGPTWWPLVPAVTVTPLFTFILNRWWVFR</sequence>
<evidence type="ECO:0000256" key="3">
    <source>
        <dbReference type="ARBA" id="ARBA00022692"/>
    </source>
</evidence>
<name>A0ABP7TY96_9SPHN</name>
<evidence type="ECO:0000259" key="7">
    <source>
        <dbReference type="Pfam" id="PF04138"/>
    </source>
</evidence>
<proteinExistence type="inferred from homology"/>
<reference evidence="9" key="1">
    <citation type="journal article" date="2019" name="Int. J. Syst. Evol. Microbiol.">
        <title>The Global Catalogue of Microorganisms (GCM) 10K type strain sequencing project: providing services to taxonomists for standard genome sequencing and annotation.</title>
        <authorList>
            <consortium name="The Broad Institute Genomics Platform"/>
            <consortium name="The Broad Institute Genome Sequencing Center for Infectious Disease"/>
            <person name="Wu L."/>
            <person name="Ma J."/>
        </authorList>
    </citation>
    <scope>NUCLEOTIDE SEQUENCE [LARGE SCALE GENOMIC DNA]</scope>
    <source>
        <strain evidence="9">JCM 17564</strain>
    </source>
</reference>
<gene>
    <name evidence="8" type="ORF">GCM10022281_11070</name>
</gene>
<dbReference type="EMBL" id="BAABBR010000001">
    <property type="protein sequence ID" value="GAA4033090.1"/>
    <property type="molecule type" value="Genomic_DNA"/>
</dbReference>
<dbReference type="InterPro" id="IPR051401">
    <property type="entry name" value="GtrA_CellWall_Glycosyl"/>
</dbReference>
<comment type="caution">
    <text evidence="8">The sequence shown here is derived from an EMBL/GenBank/DDBJ whole genome shotgun (WGS) entry which is preliminary data.</text>
</comment>
<dbReference type="Pfam" id="PF04138">
    <property type="entry name" value="GtrA_DPMS_TM"/>
    <property type="match status" value="1"/>
</dbReference>
<keyword evidence="3 6" id="KW-0812">Transmembrane</keyword>
<feature type="transmembrane region" description="Helical" evidence="6">
    <location>
        <begin position="19"/>
        <end position="38"/>
    </location>
</feature>
<accession>A0ABP7TY96</accession>
<evidence type="ECO:0000256" key="4">
    <source>
        <dbReference type="ARBA" id="ARBA00022989"/>
    </source>
</evidence>
<evidence type="ECO:0000313" key="9">
    <source>
        <dbReference type="Proteomes" id="UP001424459"/>
    </source>
</evidence>
<feature type="transmembrane region" description="Helical" evidence="6">
    <location>
        <begin position="86"/>
        <end position="104"/>
    </location>
</feature>
<comment type="similarity">
    <text evidence="2">Belongs to the GtrA family.</text>
</comment>
<comment type="subcellular location">
    <subcellularLocation>
        <location evidence="1">Membrane</location>
        <topology evidence="1">Multi-pass membrane protein</topology>
    </subcellularLocation>
</comment>
<keyword evidence="9" id="KW-1185">Reference proteome</keyword>
<dbReference type="InterPro" id="IPR007267">
    <property type="entry name" value="GtrA_DPMS_TM"/>
</dbReference>